<feature type="coiled-coil region" evidence="5">
    <location>
        <begin position="235"/>
        <end position="289"/>
    </location>
</feature>
<comment type="similarity">
    <text evidence="1">Belongs to the ABC transporter superfamily.</text>
</comment>
<dbReference type="Pfam" id="PF08352">
    <property type="entry name" value="oligo_HPY"/>
    <property type="match status" value="1"/>
</dbReference>
<keyword evidence="2" id="KW-0813">Transport</keyword>
<dbReference type="PROSITE" id="PS00211">
    <property type="entry name" value="ABC_TRANSPORTER_1"/>
    <property type="match status" value="1"/>
</dbReference>
<evidence type="ECO:0000259" key="6">
    <source>
        <dbReference type="PROSITE" id="PS50893"/>
    </source>
</evidence>
<dbReference type="PANTHER" id="PTHR43776:SF7">
    <property type="entry name" value="D,D-DIPEPTIDE TRANSPORT ATP-BINDING PROTEIN DDPF-RELATED"/>
    <property type="match status" value="1"/>
</dbReference>
<dbReference type="PROSITE" id="PS50893">
    <property type="entry name" value="ABC_TRANSPORTER_2"/>
    <property type="match status" value="1"/>
</dbReference>
<dbReference type="SMART" id="SM00382">
    <property type="entry name" value="AAA"/>
    <property type="match status" value="1"/>
</dbReference>
<evidence type="ECO:0000256" key="4">
    <source>
        <dbReference type="ARBA" id="ARBA00022840"/>
    </source>
</evidence>
<dbReference type="RefSeq" id="WP_258210856.1">
    <property type="nucleotide sequence ID" value="NZ_CP102734.1"/>
</dbReference>
<evidence type="ECO:0000313" key="8">
    <source>
        <dbReference type="Proteomes" id="UP001059252"/>
    </source>
</evidence>
<dbReference type="GO" id="GO:0005524">
    <property type="term" value="F:ATP binding"/>
    <property type="evidence" value="ECO:0007669"/>
    <property type="project" value="UniProtKB-KW"/>
</dbReference>
<keyword evidence="3" id="KW-0547">Nucleotide-binding</keyword>
<organism evidence="7 8">
    <name type="scientific">Mycoplasma iguanae</name>
    <dbReference type="NCBI Taxonomy" id="292461"/>
    <lineage>
        <taxon>Bacteria</taxon>
        <taxon>Bacillati</taxon>
        <taxon>Mycoplasmatota</taxon>
        <taxon>Mollicutes</taxon>
        <taxon>Mycoplasmataceae</taxon>
        <taxon>Mycoplasma</taxon>
    </lineage>
</organism>
<dbReference type="InterPro" id="IPR017871">
    <property type="entry name" value="ABC_transporter-like_CS"/>
</dbReference>
<dbReference type="InterPro" id="IPR013563">
    <property type="entry name" value="Oligopep_ABC_C"/>
</dbReference>
<dbReference type="InterPro" id="IPR050319">
    <property type="entry name" value="ABC_transp_ATP-bind"/>
</dbReference>
<gene>
    <name evidence="7" type="ORF">NV226_03075</name>
</gene>
<feature type="domain" description="ABC transporter" evidence="6">
    <location>
        <begin position="8"/>
        <end position="726"/>
    </location>
</feature>
<keyword evidence="5" id="KW-0175">Coiled coil</keyword>
<accession>A0ABY5RA94</accession>
<keyword evidence="8" id="KW-1185">Reference proteome</keyword>
<proteinExistence type="inferred from homology"/>
<evidence type="ECO:0000313" key="7">
    <source>
        <dbReference type="EMBL" id="UVD81682.1"/>
    </source>
</evidence>
<dbReference type="InterPro" id="IPR003593">
    <property type="entry name" value="AAA+_ATPase"/>
</dbReference>
<sequence length="791" mass="93137">MKKNNVILEVQNLKKYFHNKFGIVNAINGVDFKIHESEVLGLVGESGSGKTTVGRSLIRLYDDFSGFVTLNGKIISGKKLSRENRKYMRRNVQMIFQDPHASLNAQKNIFSILKEPLIINKISHEETSNLMKDWAEVSHIFKMTFENKFQEITNNNLEQSIKIAKQSLKGWEKTFEKLNFDKFYNLSDAFSTYFVYAERKNLAQSQAISYMYENISNLIEFFYEKQNNLRKKQGLDLDEEELTKAKEALELHKKRATVSKEKYELQQQLKAAEEELKTFIKQNKNYRKNVKSLIKSFNTEFWWEYKLQKDNALTTERIDEYLYYKTISLVNLKSYWLLTLPFWDSKNPKNQLLWLKNEEVKSLDSYIKEFNNSLLKQLKLATIEKTYTKDLKKIVHEKHKVDLTRFFDLAVKNKQAFEEEVAKKTAAIESLKTKIAQAPATDPTNAQDLEILERAYKKAQEFNKAEIEKYNKHHKEVQKNLKERFKELTHEWDTEVLGLQKLVDKLYEEKHKEFLEWASVHLSEEQKLSKKEIAETLSQYSQQFKEKQEANASFGKELKVIHQMENEIKYLYGIKKLPSFINKIPFLLKFVTKHVVNKVLVREKIYSALEDVGLLKQFAYRYPHEFSGGQRQRIVIARALITNPKLIIADEPIASLDISIQAQIVNLLKKLAKEKKIGMLFIAHDLQMVEYISDNILIMHLGKIVEKGKTEKIYKRPCHPYTISLFDSIPSISNANEPFKVSSFDFQYLKEQKFPNKPEYYQLENEHEVYGTEKQFSIWQEESKKLAKEFD</sequence>
<name>A0ABY5RA94_9MOLU</name>
<dbReference type="Gene3D" id="3.40.50.300">
    <property type="entry name" value="P-loop containing nucleotide triphosphate hydrolases"/>
    <property type="match status" value="2"/>
</dbReference>
<dbReference type="SUPFAM" id="SSF52540">
    <property type="entry name" value="P-loop containing nucleoside triphosphate hydrolases"/>
    <property type="match status" value="1"/>
</dbReference>
<evidence type="ECO:0000256" key="3">
    <source>
        <dbReference type="ARBA" id="ARBA00022741"/>
    </source>
</evidence>
<keyword evidence="4 7" id="KW-0067">ATP-binding</keyword>
<dbReference type="PANTHER" id="PTHR43776">
    <property type="entry name" value="TRANSPORT ATP-BINDING PROTEIN"/>
    <property type="match status" value="1"/>
</dbReference>
<dbReference type="InterPro" id="IPR003439">
    <property type="entry name" value="ABC_transporter-like_ATP-bd"/>
</dbReference>
<reference evidence="7" key="1">
    <citation type="submission" date="2022-08" db="EMBL/GenBank/DDBJ databases">
        <title>Complete genome of Mycoplasma iguanae type strain 2327.</title>
        <authorList>
            <person name="Spergser J."/>
        </authorList>
    </citation>
    <scope>NUCLEOTIDE SEQUENCE</scope>
    <source>
        <strain evidence="7">2327</strain>
    </source>
</reference>
<dbReference type="InterPro" id="IPR027417">
    <property type="entry name" value="P-loop_NTPase"/>
</dbReference>
<evidence type="ECO:0000256" key="1">
    <source>
        <dbReference type="ARBA" id="ARBA00005417"/>
    </source>
</evidence>
<dbReference type="Proteomes" id="UP001059252">
    <property type="component" value="Chromosome"/>
</dbReference>
<dbReference type="EMBL" id="CP102734">
    <property type="protein sequence ID" value="UVD81682.1"/>
    <property type="molecule type" value="Genomic_DNA"/>
</dbReference>
<evidence type="ECO:0000256" key="2">
    <source>
        <dbReference type="ARBA" id="ARBA00022448"/>
    </source>
</evidence>
<evidence type="ECO:0000256" key="5">
    <source>
        <dbReference type="SAM" id="Coils"/>
    </source>
</evidence>
<dbReference type="Pfam" id="PF00005">
    <property type="entry name" value="ABC_tran"/>
    <property type="match status" value="2"/>
</dbReference>
<protein>
    <submittedName>
        <fullName evidence="7">ATP-binding cassette domain-containing protein</fullName>
    </submittedName>
</protein>